<sequence>MSVIVSYTGPNTRNDAQMQLQTAARSSAYDPVDKLRVSTPQSLIDTDFEYGQQPTKWEQVAFQNNRQSLYYLGNAALPVSAIAGNQANLYQLVITFSSNVTIATGSPIFIEDTLDPNAQGWGYVFTGVTGGTSITVQMAQQITTATCWSATMTYVYLGYTYSGSGIALSNTSAFTNVGAVITCTSQFPHGLSAGSYIYITGTTGPTAATSINGPQIVATTPTANTFTFTNVGGTPSASVVNATGQANLFARPAGWVDTHAYDGSVNFTAGASVPNQQLIRQTRRYFRYQSGKGIQFSTGTIMKPQLVFTSLTSSGTTVTVTSKVPHNMTAGAYVQVVGFDQAAYNGIFKIVSVPSVLTFTYTALTAPGVSPATSTAPTIPHVSPYSWYGSSNKIGFFDAQNGVFFQFDGQTIYCVLRSSVNQITGTASVTQGSSLVTGSSTQFSTQLVVGDYVVIRGQSHRVASITSDTQMYITPEYRGTTIANLLVSRTIDIKIPQSQWWDVCDGSNSGSNPSGYNLDLTKIQMFYIDYSWYGAGVARFGFRSVGGSIIYVYGFQNNNVQYQAYMRSGNLPSHYEQNNVTPMTMLSSSVGVSDTTINVASTAGFNPAGGTARIIGNGVSGAIEYIAYTGMTSTALTGVTRGQTGGAVATAFTYSATAPIAVEYTTPDTAAMLSHWGSSVVMDGGFNNDVSLIYNYGMTSTVSTTSSTPVPIMAIRVAPSVDNGTTGTLGVKEIVNRLQLQMREIALLTTTSYLVQFILNGVTTGFSANFQSPNQNNTNTTSIVQVATNTSAAATITGGESIAAFFTNTTGQTTLDLEAVAPFGNSAIGGGTSNAVPNSQTGTYPDGPDILYVVITQIGANGTALARLSWQESQA</sequence>
<gene>
    <name evidence="1" type="ORF">UFOVP239_69</name>
</gene>
<accession>A0A6J7WVK6</accession>
<dbReference type="InterPro" id="IPR023366">
    <property type="entry name" value="ATP_synth_asu-like_sf"/>
</dbReference>
<reference evidence="1" key="1">
    <citation type="submission" date="2020-05" db="EMBL/GenBank/DDBJ databases">
        <authorList>
            <person name="Chiriac C."/>
            <person name="Salcher M."/>
            <person name="Ghai R."/>
            <person name="Kavagutti S V."/>
        </authorList>
    </citation>
    <scope>NUCLEOTIDE SEQUENCE</scope>
</reference>
<evidence type="ECO:0000313" key="1">
    <source>
        <dbReference type="EMBL" id="CAB5220154.1"/>
    </source>
</evidence>
<protein>
    <submittedName>
        <fullName evidence="1">Uncharacterized protein</fullName>
    </submittedName>
</protein>
<name>A0A6J7WVK6_9CAUD</name>
<dbReference type="Gene3D" id="2.40.30.20">
    <property type="match status" value="2"/>
</dbReference>
<organism evidence="1">
    <name type="scientific">uncultured Caudovirales phage</name>
    <dbReference type="NCBI Taxonomy" id="2100421"/>
    <lineage>
        <taxon>Viruses</taxon>
        <taxon>Duplodnaviria</taxon>
        <taxon>Heunggongvirae</taxon>
        <taxon>Uroviricota</taxon>
        <taxon>Caudoviricetes</taxon>
        <taxon>Peduoviridae</taxon>
        <taxon>Maltschvirus</taxon>
        <taxon>Maltschvirus maltsch</taxon>
    </lineage>
</organism>
<dbReference type="EMBL" id="LR798278">
    <property type="protein sequence ID" value="CAB5220154.1"/>
    <property type="molecule type" value="Genomic_DNA"/>
</dbReference>
<proteinExistence type="predicted"/>